<evidence type="ECO:0000256" key="7">
    <source>
        <dbReference type="ARBA" id="ARBA00022927"/>
    </source>
</evidence>
<comment type="similarity">
    <text evidence="2">Belongs to the SEC62 family.</text>
</comment>
<gene>
    <name evidence="13" type="ORF">BN1211_1750</name>
</gene>
<evidence type="ECO:0000256" key="2">
    <source>
        <dbReference type="ARBA" id="ARBA00010604"/>
    </source>
</evidence>
<keyword evidence="10 12" id="KW-0472">Membrane</keyword>
<evidence type="ECO:0000256" key="6">
    <source>
        <dbReference type="ARBA" id="ARBA00022824"/>
    </source>
</evidence>
<evidence type="ECO:0000256" key="3">
    <source>
        <dbReference type="ARBA" id="ARBA00021257"/>
    </source>
</evidence>
<dbReference type="PANTHER" id="PTHR12443:SF9">
    <property type="entry name" value="TRANSLOCATION PROTEIN SEC62"/>
    <property type="match status" value="1"/>
</dbReference>
<evidence type="ECO:0000313" key="14">
    <source>
        <dbReference type="Proteomes" id="UP000038830"/>
    </source>
</evidence>
<evidence type="ECO:0000256" key="1">
    <source>
        <dbReference type="ARBA" id="ARBA00004477"/>
    </source>
</evidence>
<dbReference type="Pfam" id="PF03839">
    <property type="entry name" value="Sec62"/>
    <property type="match status" value="1"/>
</dbReference>
<comment type="subcellular location">
    <subcellularLocation>
        <location evidence="1">Endoplasmic reticulum membrane</location>
        <topology evidence="1">Multi-pass membrane protein</topology>
    </subcellularLocation>
</comment>
<evidence type="ECO:0000256" key="8">
    <source>
        <dbReference type="ARBA" id="ARBA00022989"/>
    </source>
</evidence>
<dbReference type="PANTHER" id="PTHR12443">
    <property type="entry name" value="TRANSLOCATION PROTEIN SEC62"/>
    <property type="match status" value="1"/>
</dbReference>
<evidence type="ECO:0000256" key="4">
    <source>
        <dbReference type="ARBA" id="ARBA00022448"/>
    </source>
</evidence>
<sequence length="266" mass="30414">MSAPPVDPVAVNVANFLRDNAVLKQRSGSLQGSSVDFFRYKRAVRALMSEEYNSKASNPKNQLPVCKTKDDAKNLVIMLIKNRLLLPGQKLHTSEARAQNIKVKKGSPCFLPLQQASFEPDQYYIWFYKKSNPWDRLMGFGILIGVFTVVLFPLWPLFMRRGVWYLSMALLGFVCLIIVIAIVRLILYVLSIAVMPQGLWIFPNLFEDVGFFDSFKPFYAWEVAKVKKSKKKQQQQVVEDSAKTTSSQQNEKPVAKRRVVLDEVDE</sequence>
<keyword evidence="8 12" id="KW-1133">Transmembrane helix</keyword>
<proteinExistence type="inferred from homology"/>
<keyword evidence="9" id="KW-0811">Translocation</keyword>
<dbReference type="Proteomes" id="UP000038830">
    <property type="component" value="Unassembled WGS sequence"/>
</dbReference>
<keyword evidence="5 12" id="KW-0812">Transmembrane</keyword>
<dbReference type="GO" id="GO:0031204">
    <property type="term" value="P:post-translational protein targeting to membrane, translocation"/>
    <property type="evidence" value="ECO:0007669"/>
    <property type="project" value="TreeGrafter"/>
</dbReference>
<keyword evidence="4" id="KW-0813">Transport</keyword>
<evidence type="ECO:0000256" key="5">
    <source>
        <dbReference type="ARBA" id="ARBA00022692"/>
    </source>
</evidence>
<dbReference type="InterPro" id="IPR004728">
    <property type="entry name" value="Sec62"/>
</dbReference>
<reference evidence="14" key="1">
    <citation type="journal article" date="2015" name="J. Biotechnol.">
        <title>The structure of the Cyberlindnera jadinii genome and its relation to Candida utilis analyzed by the occurrence of single nucleotide polymorphisms.</title>
        <authorList>
            <person name="Rupp O."/>
            <person name="Brinkrolf K."/>
            <person name="Buerth C."/>
            <person name="Kunigo M."/>
            <person name="Schneider J."/>
            <person name="Jaenicke S."/>
            <person name="Goesmann A."/>
            <person name="Puehler A."/>
            <person name="Jaeger K.-E."/>
            <person name="Ernst J.F."/>
        </authorList>
    </citation>
    <scope>NUCLEOTIDE SEQUENCE [LARGE SCALE GENOMIC DNA]</scope>
    <source>
        <strain evidence="14">ATCC 18201 / CBS 1600 / BCRC 20928 / JCM 3617 / NBRC 0987 / NRRL Y-1542</strain>
    </source>
</reference>
<evidence type="ECO:0000256" key="12">
    <source>
        <dbReference type="SAM" id="Phobius"/>
    </source>
</evidence>
<feature type="region of interest" description="Disordered" evidence="11">
    <location>
        <begin position="231"/>
        <end position="266"/>
    </location>
</feature>
<evidence type="ECO:0000256" key="9">
    <source>
        <dbReference type="ARBA" id="ARBA00023010"/>
    </source>
</evidence>
<keyword evidence="7" id="KW-0653">Protein transport</keyword>
<protein>
    <recommendedName>
        <fullName evidence="3">Translocation protein SEC62</fullName>
    </recommendedName>
</protein>
<dbReference type="EMBL" id="CDQK01000002">
    <property type="protein sequence ID" value="CEP21618.1"/>
    <property type="molecule type" value="Genomic_DNA"/>
</dbReference>
<feature type="transmembrane region" description="Helical" evidence="12">
    <location>
        <begin position="164"/>
        <end position="190"/>
    </location>
</feature>
<keyword evidence="6" id="KW-0256">Endoplasmic reticulum</keyword>
<feature type="transmembrane region" description="Helical" evidence="12">
    <location>
        <begin position="137"/>
        <end position="158"/>
    </location>
</feature>
<dbReference type="GO" id="GO:0005789">
    <property type="term" value="C:endoplasmic reticulum membrane"/>
    <property type="evidence" value="ECO:0007669"/>
    <property type="project" value="UniProtKB-SubCell"/>
</dbReference>
<evidence type="ECO:0000256" key="11">
    <source>
        <dbReference type="SAM" id="MobiDB-lite"/>
    </source>
</evidence>
<evidence type="ECO:0000256" key="10">
    <source>
        <dbReference type="ARBA" id="ARBA00023136"/>
    </source>
</evidence>
<dbReference type="NCBIfam" id="TIGR00869">
    <property type="entry name" value="sec62"/>
    <property type="match status" value="1"/>
</dbReference>
<dbReference type="AlphaFoldDB" id="A0A0H5C1G0"/>
<dbReference type="InterPro" id="IPR011553">
    <property type="entry name" value="Sec62_asco"/>
</dbReference>
<organism evidence="13 14">
    <name type="scientific">Cyberlindnera jadinii (strain ATCC 18201 / CBS 1600 / BCRC 20928 / JCM 3617 / NBRC 0987 / NRRL Y-1542)</name>
    <name type="common">Torula yeast</name>
    <name type="synonym">Candida utilis</name>
    <dbReference type="NCBI Taxonomy" id="983966"/>
    <lineage>
        <taxon>Eukaryota</taxon>
        <taxon>Fungi</taxon>
        <taxon>Dikarya</taxon>
        <taxon>Ascomycota</taxon>
        <taxon>Saccharomycotina</taxon>
        <taxon>Saccharomycetes</taxon>
        <taxon>Phaffomycetales</taxon>
        <taxon>Phaffomycetaceae</taxon>
        <taxon>Cyberlindnera</taxon>
    </lineage>
</organism>
<accession>A0A0H5C1G0</accession>
<name>A0A0H5C1G0_CYBJN</name>
<evidence type="ECO:0000313" key="13">
    <source>
        <dbReference type="EMBL" id="CEP21618.1"/>
    </source>
</evidence>